<dbReference type="GO" id="GO:0016787">
    <property type="term" value="F:hydrolase activity"/>
    <property type="evidence" value="ECO:0007669"/>
    <property type="project" value="UniProtKB-KW"/>
</dbReference>
<accession>A0A1R4JE10</accession>
<dbReference type="PANTHER" id="PTHR43194">
    <property type="entry name" value="HYDROLASE ALPHA/BETA FOLD FAMILY"/>
    <property type="match status" value="1"/>
</dbReference>
<organism evidence="2 3">
    <name type="scientific">Micrococcus lylae</name>
    <dbReference type="NCBI Taxonomy" id="1273"/>
    <lineage>
        <taxon>Bacteria</taxon>
        <taxon>Bacillati</taxon>
        <taxon>Actinomycetota</taxon>
        <taxon>Actinomycetes</taxon>
        <taxon>Micrococcales</taxon>
        <taxon>Micrococcaceae</taxon>
        <taxon>Micrococcus</taxon>
    </lineage>
</organism>
<evidence type="ECO:0000259" key="1">
    <source>
        <dbReference type="Pfam" id="PF12697"/>
    </source>
</evidence>
<dbReference type="AlphaFoldDB" id="A0A1R4JE10"/>
<dbReference type="InterPro" id="IPR050228">
    <property type="entry name" value="Carboxylesterase_BioH"/>
</dbReference>
<name>A0A1R4JE10_9MICC</name>
<evidence type="ECO:0000313" key="2">
    <source>
        <dbReference type="EMBL" id="SJN30256.1"/>
    </source>
</evidence>
<dbReference type="InterPro" id="IPR029058">
    <property type="entry name" value="AB_hydrolase_fold"/>
</dbReference>
<dbReference type="Proteomes" id="UP000196230">
    <property type="component" value="Unassembled WGS sequence"/>
</dbReference>
<dbReference type="EMBL" id="FUKP01000056">
    <property type="protein sequence ID" value="SJN30256.1"/>
    <property type="molecule type" value="Genomic_DNA"/>
</dbReference>
<dbReference type="SUPFAM" id="SSF53474">
    <property type="entry name" value="alpha/beta-Hydrolases"/>
    <property type="match status" value="1"/>
</dbReference>
<keyword evidence="2" id="KW-0378">Hydrolase</keyword>
<dbReference type="PANTHER" id="PTHR43194:SF2">
    <property type="entry name" value="PEROXISOMAL MEMBRANE PROTEIN LPX1"/>
    <property type="match status" value="1"/>
</dbReference>
<reference evidence="2 3" key="1">
    <citation type="submission" date="2017-02" db="EMBL/GenBank/DDBJ databases">
        <authorList>
            <person name="Peterson S.W."/>
        </authorList>
    </citation>
    <scope>NUCLEOTIDE SEQUENCE [LARGE SCALE GENOMIC DNA]</scope>
    <source>
        <strain evidence="2 3">2B3F</strain>
    </source>
</reference>
<proteinExistence type="predicted"/>
<dbReference type="Pfam" id="PF12697">
    <property type="entry name" value="Abhydrolase_6"/>
    <property type="match status" value="1"/>
</dbReference>
<protein>
    <submittedName>
        <fullName evidence="2">Probable hydrolase</fullName>
    </submittedName>
</protein>
<sequence>MMLLTRARRLVRALRTARRTHDVVTAADGAALAMTTCGDETAPGERRVVVVVGAHLSAWYYRPFAHVLRARLREISGQDWAVDVYDRRGRGDSAPQPEDYSMDTEVADLAAVLEHTGARQLIGHSLGGSVVLNALQQAGGLFPAELVPDRTALYDPCVNLDGPRTAHWLSRLEQAVEDGKTARGLAILQRGLQSSAVLSQVPEWFLTFTFAGLVATPLGKMARRMLPTLSRELIAAMHEDDRPEDFAAITAPVHLMCGGLSPQYFQEVVRRLHAAMPTTTFERSPRCMHGAIPFAVEAVLSDLAEHFTAAPSVSAGRTPAPAA</sequence>
<evidence type="ECO:0000313" key="3">
    <source>
        <dbReference type="Proteomes" id="UP000196230"/>
    </source>
</evidence>
<dbReference type="Gene3D" id="3.40.50.1820">
    <property type="entry name" value="alpha/beta hydrolase"/>
    <property type="match status" value="1"/>
</dbReference>
<gene>
    <name evidence="2" type="ORF">FM125_07985</name>
</gene>
<feature type="domain" description="AB hydrolase-1" evidence="1">
    <location>
        <begin position="48"/>
        <end position="289"/>
    </location>
</feature>
<dbReference type="InterPro" id="IPR000073">
    <property type="entry name" value="AB_hydrolase_1"/>
</dbReference>